<dbReference type="GO" id="GO:0035556">
    <property type="term" value="P:intracellular signal transduction"/>
    <property type="evidence" value="ECO:0007669"/>
    <property type="project" value="InterPro"/>
</dbReference>
<dbReference type="EMBL" id="AP028947">
    <property type="protein sequence ID" value="BET26686.1"/>
    <property type="molecule type" value="Genomic_DNA"/>
</dbReference>
<evidence type="ECO:0000313" key="2">
    <source>
        <dbReference type="Proteomes" id="UP001329151"/>
    </source>
</evidence>
<dbReference type="AlphaFoldDB" id="A0AA86J2U4"/>
<dbReference type="InterPro" id="IPR030852">
    <property type="entry name" value="RcsF"/>
</dbReference>
<proteinExistence type="predicted"/>
<dbReference type="KEGG" id="lto:RGQ30_21870"/>
<dbReference type="RefSeq" id="WP_130555861.1">
    <property type="nucleotide sequence ID" value="NZ_AP028947.1"/>
</dbReference>
<name>A0AA86J2U4_9BURK</name>
<dbReference type="GO" id="GO:0009279">
    <property type="term" value="C:cell outer membrane"/>
    <property type="evidence" value="ECO:0007669"/>
    <property type="project" value="InterPro"/>
</dbReference>
<accession>A0AA86J2U4</accession>
<keyword evidence="2" id="KW-1185">Reference proteome</keyword>
<reference evidence="1 2" key="1">
    <citation type="submission" date="2023-10" db="EMBL/GenBank/DDBJ databases">
        <title>Complete Genome Sequence of Limnobacter thiooxidans CS-K2T, Isolated from freshwater lake sediments in Bavaria, Germany.</title>
        <authorList>
            <person name="Naruki M."/>
            <person name="Watanabe A."/>
            <person name="Warashina T."/>
            <person name="Morita T."/>
            <person name="Arakawa K."/>
        </authorList>
    </citation>
    <scope>NUCLEOTIDE SEQUENCE [LARGE SCALE GENOMIC DNA]</scope>
    <source>
        <strain evidence="1 2">CS-K2</strain>
    </source>
</reference>
<evidence type="ECO:0008006" key="3">
    <source>
        <dbReference type="Google" id="ProtNLM"/>
    </source>
</evidence>
<protein>
    <recommendedName>
        <fullName evidence="3">Lipoprotein</fullName>
    </recommendedName>
</protein>
<dbReference type="Gene3D" id="3.30.110.70">
    <property type="entry name" value="Hypothetical protein apc22750. Chain B"/>
    <property type="match status" value="1"/>
</dbReference>
<sequence length="134" mass="14351">MKIVFNTIVLSSIVLLAGCVGPLVRIEQIDDFTKNKVQVYPDNSILQKAGVNSLGIVEATSCRNQAWEPPASLENCTAQMQMRAAKLGANGLIVGAGDRQVANFVTTGINRNCWSTVDCTGIAIIVVEESPETK</sequence>
<dbReference type="Proteomes" id="UP001329151">
    <property type="component" value="Chromosome"/>
</dbReference>
<dbReference type="Pfam" id="PF16358">
    <property type="entry name" value="RcsF"/>
    <property type="match status" value="1"/>
</dbReference>
<gene>
    <name evidence="1" type="ORF">RGQ30_21870</name>
</gene>
<organism evidence="1 2">
    <name type="scientific">Limnobacter thiooxidans</name>
    <dbReference type="NCBI Taxonomy" id="131080"/>
    <lineage>
        <taxon>Bacteria</taxon>
        <taxon>Pseudomonadati</taxon>
        <taxon>Pseudomonadota</taxon>
        <taxon>Betaproteobacteria</taxon>
        <taxon>Burkholderiales</taxon>
        <taxon>Burkholderiaceae</taxon>
        <taxon>Limnobacter</taxon>
    </lineage>
</organism>
<evidence type="ECO:0000313" key="1">
    <source>
        <dbReference type="EMBL" id="BET26686.1"/>
    </source>
</evidence>
<dbReference type="PROSITE" id="PS51257">
    <property type="entry name" value="PROKAR_LIPOPROTEIN"/>
    <property type="match status" value="1"/>
</dbReference>